<feature type="compositionally biased region" description="Low complexity" evidence="2">
    <location>
        <begin position="160"/>
        <end position="171"/>
    </location>
</feature>
<evidence type="ECO:0000259" key="4">
    <source>
        <dbReference type="Pfam" id="PF00561"/>
    </source>
</evidence>
<reference evidence="6" key="1">
    <citation type="journal article" date="2019" name="Int. J. Syst. Evol. Microbiol.">
        <title>The Global Catalogue of Microorganisms (GCM) 10K type strain sequencing project: providing services to taxonomists for standard genome sequencing and annotation.</title>
        <authorList>
            <consortium name="The Broad Institute Genomics Platform"/>
            <consortium name="The Broad Institute Genome Sequencing Center for Infectious Disease"/>
            <person name="Wu L."/>
            <person name="Ma J."/>
        </authorList>
    </citation>
    <scope>NUCLEOTIDE SEQUENCE [LARGE SCALE GENOMIC DNA]</scope>
    <source>
        <strain evidence="6">JCM 16373</strain>
    </source>
</reference>
<keyword evidence="3" id="KW-0472">Membrane</keyword>
<comment type="caution">
    <text evidence="5">The sequence shown here is derived from an EMBL/GenBank/DDBJ whole genome shotgun (WGS) entry which is preliminary data.</text>
</comment>
<evidence type="ECO:0000256" key="2">
    <source>
        <dbReference type="SAM" id="MobiDB-lite"/>
    </source>
</evidence>
<evidence type="ECO:0000256" key="1">
    <source>
        <dbReference type="ARBA" id="ARBA00022801"/>
    </source>
</evidence>
<dbReference type="Gene3D" id="3.40.50.1820">
    <property type="entry name" value="alpha/beta hydrolase"/>
    <property type="match status" value="1"/>
</dbReference>
<evidence type="ECO:0000313" key="5">
    <source>
        <dbReference type="EMBL" id="GAA2598708.1"/>
    </source>
</evidence>
<dbReference type="EMBL" id="BAAARJ010000003">
    <property type="protein sequence ID" value="GAA2598708.1"/>
    <property type="molecule type" value="Genomic_DNA"/>
</dbReference>
<feature type="transmembrane region" description="Helical" evidence="3">
    <location>
        <begin position="130"/>
        <end position="151"/>
    </location>
</feature>
<keyword evidence="1" id="KW-0378">Hydrolase</keyword>
<feature type="domain" description="AB hydrolase-1" evidence="4">
    <location>
        <begin position="209"/>
        <end position="458"/>
    </location>
</feature>
<gene>
    <name evidence="5" type="ORF">GCM10009863_10090</name>
</gene>
<dbReference type="PRINTS" id="PR00412">
    <property type="entry name" value="EPOXHYDRLASE"/>
</dbReference>
<dbReference type="InterPro" id="IPR029058">
    <property type="entry name" value="AB_hydrolase_fold"/>
</dbReference>
<proteinExistence type="predicted"/>
<evidence type="ECO:0000256" key="3">
    <source>
        <dbReference type="SAM" id="Phobius"/>
    </source>
</evidence>
<dbReference type="SUPFAM" id="SSF53474">
    <property type="entry name" value="alpha/beta-Hydrolases"/>
    <property type="match status" value="1"/>
</dbReference>
<accession>A0ABP6C777</accession>
<sequence>MFADRAQMHPWIAGRGRRDEFVQRDRIGAGEREELFQCGAGLSALDPGDGAGDKARLRGQFGQRHATGPAERPQSRADVPEHRLIIVQHDSGLSVRAGFAILQKTAQSRNSGCDCRRMTQTQRFGRRLPWYRVLGTGALVLAVGTGGALAWNAPDVAASPPAAASSANASPTSYDAATKSGRDVGKTFQHAFAKVRDVRMHYVTGGSGPALVLLHGWPQTWYEWHKIMPALAKHHTVYALDLPGLGDSEGAPPSFDKKTLARYVHGLLRDRIGLKQFDLVAHDLGAGVGFQYASQFPDQVKSYVHMDYPLPGRKLPAAQYRSFSWHMAFNSQKKIPEQLVDNRGDVREYLTGFYPQVAFGGSAFGGTRTESPFTRAETDEYLRTYSRPGVLHAGFELYRTLDKDERDNIAARSVNTRTLLLTATGSLAATRPTLEPKLTRITRAVEIPKSGHWLAEENPEAVTREILAFTGKDT</sequence>
<keyword evidence="6" id="KW-1185">Reference proteome</keyword>
<evidence type="ECO:0000313" key="6">
    <source>
        <dbReference type="Proteomes" id="UP001501447"/>
    </source>
</evidence>
<dbReference type="Pfam" id="PF00561">
    <property type="entry name" value="Abhydrolase_1"/>
    <property type="match status" value="1"/>
</dbReference>
<dbReference type="Proteomes" id="UP001501447">
    <property type="component" value="Unassembled WGS sequence"/>
</dbReference>
<dbReference type="InterPro" id="IPR000639">
    <property type="entry name" value="Epox_hydrolase-like"/>
</dbReference>
<feature type="region of interest" description="Disordered" evidence="2">
    <location>
        <begin position="160"/>
        <end position="180"/>
    </location>
</feature>
<dbReference type="PANTHER" id="PTHR43329">
    <property type="entry name" value="EPOXIDE HYDROLASE"/>
    <property type="match status" value="1"/>
</dbReference>
<keyword evidence="3" id="KW-0812">Transmembrane</keyword>
<dbReference type="InterPro" id="IPR000073">
    <property type="entry name" value="AB_hydrolase_1"/>
</dbReference>
<organism evidence="5 6">
    <name type="scientific">Streptomyces axinellae</name>
    <dbReference type="NCBI Taxonomy" id="552788"/>
    <lineage>
        <taxon>Bacteria</taxon>
        <taxon>Bacillati</taxon>
        <taxon>Actinomycetota</taxon>
        <taxon>Actinomycetes</taxon>
        <taxon>Kitasatosporales</taxon>
        <taxon>Streptomycetaceae</taxon>
        <taxon>Streptomyces</taxon>
    </lineage>
</organism>
<protein>
    <recommendedName>
        <fullName evidence="4">AB hydrolase-1 domain-containing protein</fullName>
    </recommendedName>
</protein>
<keyword evidence="3" id="KW-1133">Transmembrane helix</keyword>
<name>A0ABP6C777_9ACTN</name>